<evidence type="ECO:0000256" key="1">
    <source>
        <dbReference type="ARBA" id="ARBA00004141"/>
    </source>
</evidence>
<evidence type="ECO:0000259" key="7">
    <source>
        <dbReference type="Pfam" id="PF02683"/>
    </source>
</evidence>
<name>A0ABP4Q2T0_9ACTN</name>
<keyword evidence="9" id="KW-1185">Reference proteome</keyword>
<dbReference type="PANTHER" id="PTHR31272">
    <property type="entry name" value="CYTOCHROME C-TYPE BIOGENESIS PROTEIN HI_1454-RELATED"/>
    <property type="match status" value="1"/>
</dbReference>
<comment type="caution">
    <text evidence="8">The sequence shown here is derived from an EMBL/GenBank/DDBJ whole genome shotgun (WGS) entry which is preliminary data.</text>
</comment>
<evidence type="ECO:0000256" key="6">
    <source>
        <dbReference type="SAM" id="Phobius"/>
    </source>
</evidence>
<feature type="transmembrane region" description="Helical" evidence="6">
    <location>
        <begin position="152"/>
        <end position="175"/>
    </location>
</feature>
<protein>
    <submittedName>
        <fullName evidence="8">Cytochrome c biogenesis CcdA family protein</fullName>
    </submittedName>
</protein>
<accession>A0ABP4Q2T0</accession>
<evidence type="ECO:0000256" key="5">
    <source>
        <dbReference type="ARBA" id="ARBA00023136"/>
    </source>
</evidence>
<evidence type="ECO:0000256" key="2">
    <source>
        <dbReference type="ARBA" id="ARBA00006143"/>
    </source>
</evidence>
<keyword evidence="4 6" id="KW-1133">Transmembrane helix</keyword>
<feature type="transmembrane region" description="Helical" evidence="6">
    <location>
        <begin position="119"/>
        <end position="146"/>
    </location>
</feature>
<feature type="transmembrane region" description="Helical" evidence="6">
    <location>
        <begin position="196"/>
        <end position="214"/>
    </location>
</feature>
<dbReference type="Pfam" id="PF02683">
    <property type="entry name" value="DsbD_TM"/>
    <property type="match status" value="1"/>
</dbReference>
<sequence length="269" mass="27524">MTELQAGVQIGLTAALLAGLLSLLSPCSVMLLPAFFSYTFDDPRKLIGRTVVFYAGLLTTLVPLGVLAGGLGSFLIEHRGAFSRVAAYALIALGCYQALGLRLPGRTSAPARSTSAVSVYLLGTVYGLAGACSGPLLGSVLTYAAFGASAAYGGVVMAVFALGMAAPLLVLALVWPKARIVVRPRTVQVGPVRTTWTQIVSGLVTAVIGVLLLVTDGFAGLTSVDSESALEQRAASLAAHVPDTALIGVALLVVAALGAVRLRRSKVSE</sequence>
<feature type="transmembrane region" description="Helical" evidence="6">
    <location>
        <begin position="12"/>
        <end position="39"/>
    </location>
</feature>
<comment type="similarity">
    <text evidence="2">Belongs to the DsbD family.</text>
</comment>
<evidence type="ECO:0000313" key="9">
    <source>
        <dbReference type="Proteomes" id="UP001500190"/>
    </source>
</evidence>
<feature type="transmembrane region" description="Helical" evidence="6">
    <location>
        <begin position="234"/>
        <end position="260"/>
    </location>
</feature>
<feature type="transmembrane region" description="Helical" evidence="6">
    <location>
        <begin position="51"/>
        <end position="75"/>
    </location>
</feature>
<gene>
    <name evidence="8" type="ORF">GCM10009742_46350</name>
</gene>
<dbReference type="EMBL" id="BAAAND010000008">
    <property type="protein sequence ID" value="GAA1594412.1"/>
    <property type="molecule type" value="Genomic_DNA"/>
</dbReference>
<dbReference type="InterPro" id="IPR051790">
    <property type="entry name" value="Cytochrome_c-biogenesis_DsbD"/>
</dbReference>
<reference evidence="9" key="1">
    <citation type="journal article" date="2019" name="Int. J. Syst. Evol. Microbiol.">
        <title>The Global Catalogue of Microorganisms (GCM) 10K type strain sequencing project: providing services to taxonomists for standard genome sequencing and annotation.</title>
        <authorList>
            <consortium name="The Broad Institute Genomics Platform"/>
            <consortium name="The Broad Institute Genome Sequencing Center for Infectious Disease"/>
            <person name="Wu L."/>
            <person name="Ma J."/>
        </authorList>
    </citation>
    <scope>NUCLEOTIDE SEQUENCE [LARGE SCALE GENOMIC DNA]</scope>
    <source>
        <strain evidence="9">JCM 14304</strain>
    </source>
</reference>
<dbReference type="PANTHER" id="PTHR31272:SF4">
    <property type="entry name" value="CYTOCHROME C-TYPE BIOGENESIS PROTEIN HI_1454-RELATED"/>
    <property type="match status" value="1"/>
</dbReference>
<feature type="domain" description="Cytochrome C biogenesis protein transmembrane" evidence="7">
    <location>
        <begin position="12"/>
        <end position="173"/>
    </location>
</feature>
<keyword evidence="5 6" id="KW-0472">Membrane</keyword>
<comment type="subcellular location">
    <subcellularLocation>
        <location evidence="1">Membrane</location>
        <topology evidence="1">Multi-pass membrane protein</topology>
    </subcellularLocation>
</comment>
<organism evidence="8 9">
    <name type="scientific">Kribbella karoonensis</name>
    <dbReference type="NCBI Taxonomy" id="324851"/>
    <lineage>
        <taxon>Bacteria</taxon>
        <taxon>Bacillati</taxon>
        <taxon>Actinomycetota</taxon>
        <taxon>Actinomycetes</taxon>
        <taxon>Propionibacteriales</taxon>
        <taxon>Kribbellaceae</taxon>
        <taxon>Kribbella</taxon>
    </lineage>
</organism>
<evidence type="ECO:0000256" key="3">
    <source>
        <dbReference type="ARBA" id="ARBA00022692"/>
    </source>
</evidence>
<evidence type="ECO:0000256" key="4">
    <source>
        <dbReference type="ARBA" id="ARBA00022989"/>
    </source>
</evidence>
<feature type="transmembrane region" description="Helical" evidence="6">
    <location>
        <begin position="81"/>
        <end position="99"/>
    </location>
</feature>
<dbReference type="InterPro" id="IPR003834">
    <property type="entry name" value="Cyt_c_assmbl_TM_dom"/>
</dbReference>
<keyword evidence="3 6" id="KW-0812">Transmembrane</keyword>
<dbReference type="RefSeq" id="WP_344194691.1">
    <property type="nucleotide sequence ID" value="NZ_BAAAND010000008.1"/>
</dbReference>
<proteinExistence type="inferred from homology"/>
<dbReference type="Proteomes" id="UP001500190">
    <property type="component" value="Unassembled WGS sequence"/>
</dbReference>
<evidence type="ECO:0000313" key="8">
    <source>
        <dbReference type="EMBL" id="GAA1594412.1"/>
    </source>
</evidence>